<reference evidence="4" key="1">
    <citation type="journal article" date="2019" name="Int. J. Syst. Evol. Microbiol.">
        <title>The Global Catalogue of Microorganisms (GCM) 10K type strain sequencing project: providing services to taxonomists for standard genome sequencing and annotation.</title>
        <authorList>
            <consortium name="The Broad Institute Genomics Platform"/>
            <consortium name="The Broad Institute Genome Sequencing Center for Infectious Disease"/>
            <person name="Wu L."/>
            <person name="Ma J."/>
        </authorList>
    </citation>
    <scope>NUCLEOTIDE SEQUENCE [LARGE SCALE GENOMIC DNA]</scope>
    <source>
        <strain evidence="4">JCM 10673</strain>
    </source>
</reference>
<keyword evidence="4" id="KW-1185">Reference proteome</keyword>
<accession>A0ABP3ZL00</accession>
<feature type="compositionally biased region" description="Basic and acidic residues" evidence="1">
    <location>
        <begin position="152"/>
        <end position="174"/>
    </location>
</feature>
<evidence type="ECO:0000313" key="4">
    <source>
        <dbReference type="Proteomes" id="UP001501005"/>
    </source>
</evidence>
<feature type="compositionally biased region" description="Low complexity" evidence="1">
    <location>
        <begin position="133"/>
        <end position="150"/>
    </location>
</feature>
<feature type="compositionally biased region" description="Low complexity" evidence="1">
    <location>
        <begin position="422"/>
        <end position="443"/>
    </location>
</feature>
<feature type="region of interest" description="Disordered" evidence="1">
    <location>
        <begin position="1"/>
        <end position="174"/>
    </location>
</feature>
<sequence length="443" mass="42653">MPQGGKHVRVDKWRNHARPSGSGSLSGGLRGTAGAMQPRESFGPGGSGAEPGANGRIAWPKAGSSEAGRADKGRSAWPTAKAGVLSEQAAGSARSAKPAGSVGPDGAREAGEALSDEPARAHTDPFGSTDPVDSTGSAGSADSDGSTGSDPLRVRVDDPWRTEGTDGAQESHDPNEVTVQLDTMKPPGSAASAGFAAGKAADKPVFVDDSGRRSRRLRRFGMAVGLVCAAYAGVIVVTLLSGNAGAPWVPIPIPGVGDPPASKVKESPRPSETTGPSAGSGGLPGNGAPGTGADAGTGTDAGAGAGAPSAGATPSPGSTAAPGTSPRPGTTPGASAQPQPSASSTKKGTPDRTTKPTAPKGNDSPPAVTPQPADPSANPSPNPDPSDGPGGDSGGNGGSGGGDTTNNAGAAPTPTALASDGPTPASSAPSSDATPTQSPENVL</sequence>
<gene>
    <name evidence="3" type="ORF">GCM10009549_44340</name>
</gene>
<feature type="compositionally biased region" description="Gly residues" evidence="1">
    <location>
        <begin position="278"/>
        <end position="305"/>
    </location>
</feature>
<feature type="compositionally biased region" description="Low complexity" evidence="1">
    <location>
        <begin position="306"/>
        <end position="344"/>
    </location>
</feature>
<name>A0ABP3ZL00_9ACTN</name>
<dbReference type="Proteomes" id="UP001501005">
    <property type="component" value="Unassembled WGS sequence"/>
</dbReference>
<evidence type="ECO:0000256" key="1">
    <source>
        <dbReference type="SAM" id="MobiDB-lite"/>
    </source>
</evidence>
<keyword evidence="2" id="KW-0812">Transmembrane</keyword>
<evidence type="ECO:0000256" key="2">
    <source>
        <dbReference type="SAM" id="Phobius"/>
    </source>
</evidence>
<organism evidence="3 4">
    <name type="scientific">Streptomyces thermoalcalitolerans</name>
    <dbReference type="NCBI Taxonomy" id="65605"/>
    <lineage>
        <taxon>Bacteria</taxon>
        <taxon>Bacillati</taxon>
        <taxon>Actinomycetota</taxon>
        <taxon>Actinomycetes</taxon>
        <taxon>Kitasatosporales</taxon>
        <taxon>Streptomycetaceae</taxon>
        <taxon>Streptomyces</taxon>
    </lineage>
</organism>
<feature type="compositionally biased region" description="Low complexity" evidence="1">
    <location>
        <begin position="404"/>
        <end position="415"/>
    </location>
</feature>
<keyword evidence="2" id="KW-1133">Transmembrane helix</keyword>
<proteinExistence type="predicted"/>
<feature type="transmembrane region" description="Helical" evidence="2">
    <location>
        <begin position="220"/>
        <end position="240"/>
    </location>
</feature>
<comment type="caution">
    <text evidence="3">The sequence shown here is derived from an EMBL/GenBank/DDBJ whole genome shotgun (WGS) entry which is preliminary data.</text>
</comment>
<feature type="compositionally biased region" description="Gly residues" evidence="1">
    <location>
        <begin position="388"/>
        <end position="403"/>
    </location>
</feature>
<dbReference type="EMBL" id="BAAAHG010000043">
    <property type="protein sequence ID" value="GAA0923854.1"/>
    <property type="molecule type" value="Genomic_DNA"/>
</dbReference>
<feature type="compositionally biased region" description="Pro residues" evidence="1">
    <location>
        <begin position="367"/>
        <end position="386"/>
    </location>
</feature>
<protein>
    <recommendedName>
        <fullName evidence="5">Translation initiation factor IF-2</fullName>
    </recommendedName>
</protein>
<feature type="region of interest" description="Disordered" evidence="1">
    <location>
        <begin position="259"/>
        <end position="443"/>
    </location>
</feature>
<keyword evidence="2" id="KW-0472">Membrane</keyword>
<evidence type="ECO:0008006" key="5">
    <source>
        <dbReference type="Google" id="ProtNLM"/>
    </source>
</evidence>
<evidence type="ECO:0000313" key="3">
    <source>
        <dbReference type="EMBL" id="GAA0923854.1"/>
    </source>
</evidence>
<feature type="compositionally biased region" description="Basic and acidic residues" evidence="1">
    <location>
        <begin position="106"/>
        <end position="123"/>
    </location>
</feature>